<name>A0A6C2UDQ6_9BACT</name>
<evidence type="ECO:0000256" key="1">
    <source>
        <dbReference type="ARBA" id="ARBA00022729"/>
    </source>
</evidence>
<dbReference type="Proteomes" id="UP000346198">
    <property type="component" value="Unassembled WGS sequence"/>
</dbReference>
<keyword evidence="1 2" id="KW-0732">Signal</keyword>
<gene>
    <name evidence="4" type="ORF">SCARR_00380</name>
</gene>
<keyword evidence="5" id="KW-1185">Reference proteome</keyword>
<protein>
    <recommendedName>
        <fullName evidence="3">Endo-alpha(1,4)-fucoidanase Mef1 domain-containing protein</fullName>
    </recommendedName>
</protein>
<evidence type="ECO:0000313" key="5">
    <source>
        <dbReference type="Proteomes" id="UP000346198"/>
    </source>
</evidence>
<organism evidence="4 5">
    <name type="scientific">Pontiella sulfatireligans</name>
    <dbReference type="NCBI Taxonomy" id="2750658"/>
    <lineage>
        <taxon>Bacteria</taxon>
        <taxon>Pseudomonadati</taxon>
        <taxon>Kiritimatiellota</taxon>
        <taxon>Kiritimatiellia</taxon>
        <taxon>Kiritimatiellales</taxon>
        <taxon>Pontiellaceae</taxon>
        <taxon>Pontiella</taxon>
    </lineage>
</organism>
<dbReference type="Gene3D" id="2.60.40.10">
    <property type="entry name" value="Immunoglobulins"/>
    <property type="match status" value="1"/>
</dbReference>
<dbReference type="InterPro" id="IPR013425">
    <property type="entry name" value="Autotrns_rpt"/>
</dbReference>
<dbReference type="AlphaFoldDB" id="A0A6C2UDQ6"/>
<sequence length="1037" mass="109429">MNYNSLSRMAFSSIKSKKAALLLVLGLVALAAGSAQAAVYTWTGDETATGNDYADWNYDNNWGGTAPTFVNTDDIKIAGTATLDQYIRTHRTIRSLEFTSSNTGATQIGFIAANGADRDLTFSADTGNSSLTVDASASGDKTLGSFEGSVTPGEVVLLSNLDVTHNGTGNLTFACEIRGAGNLNVAGSGTTVFSGTNTYTGNTTVDGALTLSEAAQLAFTIGTNGVNNALSGSGAVSLDGDFLLDLTGAGRTLGDSWQIVDVDTLMETFGATFSLASTAGSFTETNGVWSISENGAGYEFSENTGLLTVVTVLPAAHWMSGEWGIGWRFRADDKTQIANWDVDTLVSQVKSIPGVNHVIFNLSDAAHGDAYIAPHSVLTAINPGSTPDNDRDLFMEMAQGFQTNGIKVIAYVAAQGPAMLKHGAEAAYDSVEVSSNVYTSVAMDNWSNYVYGAYNIGDFADEREMYKRAFGEVILDEYAARYGRLIDGWWFDNGAVENFDAELLFAIAKQYNPNCVVSTSAELSLQSDYLSGHPTPLASYPANDLINLPMLTAIEAAPDGYLYKGTQPNLGHMFMALGTAWNSGAIVWPLDQAADWMTRCLNAGGSWTWNVDLTDADSILRADSATFLTDLIAERAALAVSNVASPIFSQDTYDGGNAKLGVAYTGSLAGSATDADGDTVTYAIAPGGPDWLVASTNGTLSGTPYNTWDLGTNRFTLVAADGKGRIDLAELEIYVTDESGSDIPHFQISFDNLRGNLSDGTIHGLPISDPNVSITKATNGNDVVYSLSIINQDLDNGGTFTDSLSWDIRVAGFSNRTYNVNSNDSSVTLGSSVPVGTINNEFGISGGDNSFINPGESVQFSVENIVLTADAGFSTQFDGFSGLWGTKGTYIYGEGASGLESQVTTNNGALTFVTNTVLVVTSTSISERIRDLDGSFTVLAAVPAVTNASFTIIQDGGQDYPGMTYTRVITPGAYLIETSTNLITSSWILRSVGPAESDLTIVSGPVDNADGTETLSFRLNQGLDANSSLFIRINGTE</sequence>
<dbReference type="InterPro" id="IPR058589">
    <property type="entry name" value="Mef1"/>
</dbReference>
<reference evidence="4 5" key="1">
    <citation type="submission" date="2019-04" db="EMBL/GenBank/DDBJ databases">
        <authorList>
            <person name="Van Vliet M D."/>
        </authorList>
    </citation>
    <scope>NUCLEOTIDE SEQUENCE [LARGE SCALE GENOMIC DNA]</scope>
    <source>
        <strain evidence="4 5">F21</strain>
    </source>
</reference>
<evidence type="ECO:0000313" key="4">
    <source>
        <dbReference type="EMBL" id="VGO18328.1"/>
    </source>
</evidence>
<evidence type="ECO:0000259" key="3">
    <source>
        <dbReference type="Pfam" id="PF26376"/>
    </source>
</evidence>
<feature type="domain" description="Endo-alpha(1,4)-fucoidanase Mef1" evidence="3">
    <location>
        <begin position="315"/>
        <end position="521"/>
    </location>
</feature>
<dbReference type="NCBIfam" id="TIGR02601">
    <property type="entry name" value="autotrns_rpt"/>
    <property type="match status" value="1"/>
</dbReference>
<dbReference type="GO" id="GO:0005509">
    <property type="term" value="F:calcium ion binding"/>
    <property type="evidence" value="ECO:0007669"/>
    <property type="project" value="InterPro"/>
</dbReference>
<proteinExistence type="predicted"/>
<dbReference type="InterPro" id="IPR015919">
    <property type="entry name" value="Cadherin-like_sf"/>
</dbReference>
<dbReference type="Pfam" id="PF26376">
    <property type="entry name" value="Mef1"/>
    <property type="match status" value="1"/>
</dbReference>
<dbReference type="EMBL" id="CAAHFH010000001">
    <property type="protein sequence ID" value="VGO18328.1"/>
    <property type="molecule type" value="Genomic_DNA"/>
</dbReference>
<feature type="chain" id="PRO_5025530207" description="Endo-alpha(1,4)-fucoidanase Mef1 domain-containing protein" evidence="2">
    <location>
        <begin position="38"/>
        <end position="1037"/>
    </location>
</feature>
<feature type="signal peptide" evidence="2">
    <location>
        <begin position="1"/>
        <end position="37"/>
    </location>
</feature>
<evidence type="ECO:0000256" key="2">
    <source>
        <dbReference type="SAM" id="SignalP"/>
    </source>
</evidence>
<dbReference type="GO" id="GO:0016020">
    <property type="term" value="C:membrane"/>
    <property type="evidence" value="ECO:0007669"/>
    <property type="project" value="InterPro"/>
</dbReference>
<dbReference type="InterPro" id="IPR013783">
    <property type="entry name" value="Ig-like_fold"/>
</dbReference>
<dbReference type="Gene3D" id="3.20.20.80">
    <property type="entry name" value="Glycosidases"/>
    <property type="match status" value="1"/>
</dbReference>
<accession>A0A6C2UDQ6</accession>
<dbReference type="SUPFAM" id="SSF49313">
    <property type="entry name" value="Cadherin-like"/>
    <property type="match status" value="1"/>
</dbReference>